<dbReference type="Pfam" id="PF08395">
    <property type="entry name" value="7tm_7"/>
    <property type="match status" value="1"/>
</dbReference>
<protein>
    <submittedName>
        <fullName evidence="7">Uncharacterized protein</fullName>
    </submittedName>
</protein>
<dbReference type="EMBL" id="JACSDY010000002">
    <property type="protein sequence ID" value="KAF7434352.1"/>
    <property type="molecule type" value="Genomic_DNA"/>
</dbReference>
<evidence type="ECO:0000256" key="1">
    <source>
        <dbReference type="ARBA" id="ARBA00004651"/>
    </source>
</evidence>
<reference evidence="7" key="1">
    <citation type="journal article" date="2020" name="G3 (Bethesda)">
        <title>High-Quality Assemblies for Three Invasive Social Wasps from the &lt;i&gt;Vespula&lt;/i&gt; Genus.</title>
        <authorList>
            <person name="Harrop T.W.R."/>
            <person name="Guhlin J."/>
            <person name="McLaughlin G.M."/>
            <person name="Permina E."/>
            <person name="Stockwell P."/>
            <person name="Gilligan J."/>
            <person name="Le Lec M.F."/>
            <person name="Gruber M.A.M."/>
            <person name="Quinn O."/>
            <person name="Lovegrove M."/>
            <person name="Duncan E.J."/>
            <person name="Remnant E.J."/>
            <person name="Van Eeckhoven J."/>
            <person name="Graham B."/>
            <person name="Knapp R.A."/>
            <person name="Langford K.W."/>
            <person name="Kronenberg Z."/>
            <person name="Press M.O."/>
            <person name="Eacker S.M."/>
            <person name="Wilson-Rankin E.E."/>
            <person name="Purcell J."/>
            <person name="Lester P.J."/>
            <person name="Dearden P.K."/>
        </authorList>
    </citation>
    <scope>NUCLEOTIDE SEQUENCE</scope>
    <source>
        <strain evidence="7">Volc-1</strain>
    </source>
</reference>
<evidence type="ECO:0000313" key="7">
    <source>
        <dbReference type="EMBL" id="KAF7434352.1"/>
    </source>
</evidence>
<feature type="transmembrane region" description="Helical" evidence="6">
    <location>
        <begin position="126"/>
        <end position="146"/>
    </location>
</feature>
<comment type="subcellular location">
    <subcellularLocation>
        <location evidence="1">Cell membrane</location>
        <topology evidence="1">Multi-pass membrane protein</topology>
    </subcellularLocation>
</comment>
<name>A0A834PA68_VESPE</name>
<gene>
    <name evidence="7" type="ORF">H0235_002543</name>
</gene>
<dbReference type="Proteomes" id="UP000600918">
    <property type="component" value="Unassembled WGS sequence"/>
</dbReference>
<keyword evidence="4 6" id="KW-1133">Transmembrane helix</keyword>
<evidence type="ECO:0000256" key="3">
    <source>
        <dbReference type="ARBA" id="ARBA00022692"/>
    </source>
</evidence>
<evidence type="ECO:0000313" key="8">
    <source>
        <dbReference type="Proteomes" id="UP000600918"/>
    </source>
</evidence>
<sequence length="170" mass="19560">MNKRLFLRQNVILELTFVAIIAIIANKKEIHLELIKCAMNINDAYGLHILFSILSATILITVASYNMYLFFMAMDYREQAHLNFTFFYWIFHCAIKIVIISYVCARTVTEVIQNPLIFTTNGFFDLGYTLMRNVLGTVTTFLIILIQVGNVVRPVLIENSTLSTNNYSEN</sequence>
<evidence type="ECO:0000256" key="5">
    <source>
        <dbReference type="ARBA" id="ARBA00023136"/>
    </source>
</evidence>
<dbReference type="InterPro" id="IPR013604">
    <property type="entry name" value="7TM_chemorcpt"/>
</dbReference>
<keyword evidence="3 6" id="KW-0812">Transmembrane</keyword>
<proteinExistence type="predicted"/>
<organism evidence="7 8">
    <name type="scientific">Vespula pensylvanica</name>
    <name type="common">Western yellow jacket</name>
    <name type="synonym">Wasp</name>
    <dbReference type="NCBI Taxonomy" id="30213"/>
    <lineage>
        <taxon>Eukaryota</taxon>
        <taxon>Metazoa</taxon>
        <taxon>Ecdysozoa</taxon>
        <taxon>Arthropoda</taxon>
        <taxon>Hexapoda</taxon>
        <taxon>Insecta</taxon>
        <taxon>Pterygota</taxon>
        <taxon>Neoptera</taxon>
        <taxon>Endopterygota</taxon>
        <taxon>Hymenoptera</taxon>
        <taxon>Apocrita</taxon>
        <taxon>Aculeata</taxon>
        <taxon>Vespoidea</taxon>
        <taxon>Vespidae</taxon>
        <taxon>Vespinae</taxon>
        <taxon>Vespula</taxon>
    </lineage>
</organism>
<accession>A0A834PA68</accession>
<dbReference type="GO" id="GO:0005886">
    <property type="term" value="C:plasma membrane"/>
    <property type="evidence" value="ECO:0007669"/>
    <property type="project" value="UniProtKB-SubCell"/>
</dbReference>
<feature type="transmembrane region" description="Helical" evidence="6">
    <location>
        <begin position="86"/>
        <end position="105"/>
    </location>
</feature>
<feature type="transmembrane region" description="Helical" evidence="6">
    <location>
        <begin position="45"/>
        <end position="66"/>
    </location>
</feature>
<dbReference type="GO" id="GO:0050909">
    <property type="term" value="P:sensory perception of taste"/>
    <property type="evidence" value="ECO:0007669"/>
    <property type="project" value="InterPro"/>
</dbReference>
<evidence type="ECO:0000256" key="2">
    <source>
        <dbReference type="ARBA" id="ARBA00022475"/>
    </source>
</evidence>
<evidence type="ECO:0000256" key="4">
    <source>
        <dbReference type="ARBA" id="ARBA00022989"/>
    </source>
</evidence>
<keyword evidence="2" id="KW-1003">Cell membrane</keyword>
<evidence type="ECO:0000256" key="6">
    <source>
        <dbReference type="SAM" id="Phobius"/>
    </source>
</evidence>
<dbReference type="AlphaFoldDB" id="A0A834PA68"/>
<comment type="caution">
    <text evidence="7">The sequence shown here is derived from an EMBL/GenBank/DDBJ whole genome shotgun (WGS) entry which is preliminary data.</text>
</comment>
<keyword evidence="8" id="KW-1185">Reference proteome</keyword>
<feature type="transmembrane region" description="Helical" evidence="6">
    <location>
        <begin position="6"/>
        <end position="25"/>
    </location>
</feature>
<keyword evidence="5 6" id="KW-0472">Membrane</keyword>